<sequence length="122" mass="13294">MEQLQRIAMAHYQAGSDEVQQLAHDFFSVMDSDGDGRFRVQNSFKFADSYQKVTTVYFDAQLRSQPSTTVGQEKASVPLPPPSTSSGPGGVTNMNRNTLVQNFATHYPPTAAPNPGNVSINV</sequence>
<dbReference type="EMBL" id="JAVXUP010001813">
    <property type="protein sequence ID" value="KAK3007890.1"/>
    <property type="molecule type" value="Genomic_DNA"/>
</dbReference>
<organism evidence="2 3">
    <name type="scientific">Escallonia herrerae</name>
    <dbReference type="NCBI Taxonomy" id="1293975"/>
    <lineage>
        <taxon>Eukaryota</taxon>
        <taxon>Viridiplantae</taxon>
        <taxon>Streptophyta</taxon>
        <taxon>Embryophyta</taxon>
        <taxon>Tracheophyta</taxon>
        <taxon>Spermatophyta</taxon>
        <taxon>Magnoliopsida</taxon>
        <taxon>eudicotyledons</taxon>
        <taxon>Gunneridae</taxon>
        <taxon>Pentapetalae</taxon>
        <taxon>asterids</taxon>
        <taxon>campanulids</taxon>
        <taxon>Escalloniales</taxon>
        <taxon>Escalloniaceae</taxon>
        <taxon>Escallonia</taxon>
    </lineage>
</organism>
<proteinExistence type="predicted"/>
<accession>A0AA89AMC5</accession>
<evidence type="ECO:0000256" key="1">
    <source>
        <dbReference type="SAM" id="MobiDB-lite"/>
    </source>
</evidence>
<reference evidence="2" key="1">
    <citation type="submission" date="2022-12" db="EMBL/GenBank/DDBJ databases">
        <title>Draft genome assemblies for two species of Escallonia (Escalloniales).</title>
        <authorList>
            <person name="Chanderbali A."/>
            <person name="Dervinis C."/>
            <person name="Anghel I."/>
            <person name="Soltis D."/>
            <person name="Soltis P."/>
            <person name="Zapata F."/>
        </authorList>
    </citation>
    <scope>NUCLEOTIDE SEQUENCE</scope>
    <source>
        <strain evidence="2">UCBG64.0493</strain>
        <tissue evidence="2">Leaf</tissue>
    </source>
</reference>
<feature type="compositionally biased region" description="Polar residues" evidence="1">
    <location>
        <begin position="62"/>
        <end position="71"/>
    </location>
</feature>
<feature type="region of interest" description="Disordered" evidence="1">
    <location>
        <begin position="61"/>
        <end position="95"/>
    </location>
</feature>
<keyword evidence="3" id="KW-1185">Reference proteome</keyword>
<evidence type="ECO:0000313" key="3">
    <source>
        <dbReference type="Proteomes" id="UP001188597"/>
    </source>
</evidence>
<dbReference type="AlphaFoldDB" id="A0AA89AMC5"/>
<comment type="caution">
    <text evidence="2">The sequence shown here is derived from an EMBL/GenBank/DDBJ whole genome shotgun (WGS) entry which is preliminary data.</text>
</comment>
<name>A0AA89AMC5_9ASTE</name>
<dbReference type="Proteomes" id="UP001188597">
    <property type="component" value="Unassembled WGS sequence"/>
</dbReference>
<evidence type="ECO:0000313" key="2">
    <source>
        <dbReference type="EMBL" id="KAK3007890.1"/>
    </source>
</evidence>
<protein>
    <submittedName>
        <fullName evidence="2">Uncharacterized protein</fullName>
    </submittedName>
</protein>
<gene>
    <name evidence="2" type="ORF">RJ639_015231</name>
</gene>